<dbReference type="Proteomes" id="UP000240542">
    <property type="component" value="Unassembled WGS sequence"/>
</dbReference>
<evidence type="ECO:0000313" key="1">
    <source>
        <dbReference type="EMBL" id="PSK92277.1"/>
    </source>
</evidence>
<dbReference type="OrthoDB" id="9780674at2"/>
<dbReference type="Pfam" id="PF06089">
    <property type="entry name" value="Asparaginase_II"/>
    <property type="match status" value="1"/>
</dbReference>
<protein>
    <submittedName>
        <fullName evidence="1">Asparaginase</fullName>
    </submittedName>
</protein>
<organism evidence="1 2">
    <name type="scientific">Murinocardiopsis flavida</name>
    <dbReference type="NCBI Taxonomy" id="645275"/>
    <lineage>
        <taxon>Bacteria</taxon>
        <taxon>Bacillati</taxon>
        <taxon>Actinomycetota</taxon>
        <taxon>Actinomycetes</taxon>
        <taxon>Streptosporangiales</taxon>
        <taxon>Nocardiopsidaceae</taxon>
        <taxon>Murinocardiopsis</taxon>
    </lineage>
</organism>
<keyword evidence="2" id="KW-1185">Reference proteome</keyword>
<name>A0A2P8D4Y0_9ACTN</name>
<dbReference type="PANTHER" id="PTHR42110">
    <property type="entry name" value="L-ASPARAGINASE, PUTATIVE (AFU_ORTHOLOGUE AFUA_3G11890)-RELATED"/>
    <property type="match status" value="1"/>
</dbReference>
<sequence length="320" mass="32665">MTDRPLPSHVPVAEVVRSGFREGVHYGSVAGLSAAGELDYARGGVEAPMLPRSSAKPFQALACLRAGAPLSGAALAIAAGSHTGTDAHVETVEKILRDSGIDASALGCPPDRPLDPVARTALRAAGAGPARVRMNCSGKHAAMLAACVRQGWSTADYLDPEHPLQLLVRATIEELCGETVAHTTVDGCGAPQFAISLLGLARGMRAMALAPPDGDAAAVLRAMREHPASVAGEGRDDTVLMRRLPGVSAKSGAEGVIVMTSADGRTTAVKISDGDPLTRSRTMVALTAMAALGVDTAPAAELTRGAVLGKGEPVGEIRPI</sequence>
<reference evidence="1 2" key="1">
    <citation type="submission" date="2018-03" db="EMBL/GenBank/DDBJ databases">
        <title>Genomic Encyclopedia of Archaeal and Bacterial Type Strains, Phase II (KMG-II): from individual species to whole genera.</title>
        <authorList>
            <person name="Goeker M."/>
        </authorList>
    </citation>
    <scope>NUCLEOTIDE SEQUENCE [LARGE SCALE GENOMIC DNA]</scope>
    <source>
        <strain evidence="1 2">DSM 45312</strain>
    </source>
</reference>
<evidence type="ECO:0000313" key="2">
    <source>
        <dbReference type="Proteomes" id="UP000240542"/>
    </source>
</evidence>
<accession>A0A2P8D4Y0</accession>
<proteinExistence type="predicted"/>
<dbReference type="AlphaFoldDB" id="A0A2P8D4Y0"/>
<comment type="caution">
    <text evidence="1">The sequence shown here is derived from an EMBL/GenBank/DDBJ whole genome shotgun (WGS) entry which is preliminary data.</text>
</comment>
<dbReference type="RefSeq" id="WP_106585292.1">
    <property type="nucleotide sequence ID" value="NZ_PYGA01000018.1"/>
</dbReference>
<gene>
    <name evidence="1" type="ORF">CLV63_11836</name>
</gene>
<dbReference type="InterPro" id="IPR010349">
    <property type="entry name" value="Asparaginase_II"/>
</dbReference>
<dbReference type="PANTHER" id="PTHR42110:SF1">
    <property type="entry name" value="L-ASPARAGINASE, PUTATIVE (AFU_ORTHOLOGUE AFUA_3G11890)-RELATED"/>
    <property type="match status" value="1"/>
</dbReference>
<dbReference type="EMBL" id="PYGA01000018">
    <property type="protein sequence ID" value="PSK92277.1"/>
    <property type="molecule type" value="Genomic_DNA"/>
</dbReference>